<dbReference type="SUPFAM" id="SSF56059">
    <property type="entry name" value="Glutathione synthetase ATP-binding domain-like"/>
    <property type="match status" value="1"/>
</dbReference>
<dbReference type="Pfam" id="PF14398">
    <property type="entry name" value="ATPgrasp_YheCD"/>
    <property type="match status" value="1"/>
</dbReference>
<dbReference type="RefSeq" id="WP_090553449.1">
    <property type="nucleotide sequence ID" value="NZ_FNFP01000003.1"/>
</dbReference>
<dbReference type="InterPro" id="IPR011761">
    <property type="entry name" value="ATP-grasp"/>
</dbReference>
<feature type="domain" description="ATP-grasp" evidence="2">
    <location>
        <begin position="199"/>
        <end position="439"/>
    </location>
</feature>
<dbReference type="EMBL" id="FNFP01000003">
    <property type="protein sequence ID" value="SDK73149.1"/>
    <property type="molecule type" value="Genomic_DNA"/>
</dbReference>
<protein>
    <submittedName>
        <fullName evidence="3">YheC/D like ATP-grasp</fullName>
    </submittedName>
</protein>
<evidence type="ECO:0000313" key="3">
    <source>
        <dbReference type="EMBL" id="SDK73149.1"/>
    </source>
</evidence>
<keyword evidence="1" id="KW-0067">ATP-binding</keyword>
<dbReference type="Gene3D" id="3.30.470.20">
    <property type="entry name" value="ATP-grasp fold, B domain"/>
    <property type="match status" value="1"/>
</dbReference>
<dbReference type="GO" id="GO:0005524">
    <property type="term" value="F:ATP binding"/>
    <property type="evidence" value="ECO:0007669"/>
    <property type="project" value="UniProtKB-UniRule"/>
</dbReference>
<proteinExistence type="predicted"/>
<dbReference type="PROSITE" id="PS50975">
    <property type="entry name" value="ATP_GRASP"/>
    <property type="match status" value="1"/>
</dbReference>
<dbReference type="STRING" id="393762.SAMN05660472_01891"/>
<dbReference type="AlphaFoldDB" id="A0A1G9EAG6"/>
<name>A0A1G9EAG6_9FIRM</name>
<keyword evidence="4" id="KW-1185">Reference proteome</keyword>
<dbReference type="InterPro" id="IPR026838">
    <property type="entry name" value="YheC/D"/>
</dbReference>
<dbReference type="OrthoDB" id="1809801at2"/>
<accession>A0A1G9EAG6</accession>
<evidence type="ECO:0000313" key="4">
    <source>
        <dbReference type="Proteomes" id="UP000198718"/>
    </source>
</evidence>
<dbReference type="Proteomes" id="UP000198718">
    <property type="component" value="Unassembled WGS sequence"/>
</dbReference>
<keyword evidence="1" id="KW-0547">Nucleotide-binding</keyword>
<evidence type="ECO:0000256" key="1">
    <source>
        <dbReference type="PROSITE-ProRule" id="PRU00409"/>
    </source>
</evidence>
<dbReference type="GO" id="GO:0046872">
    <property type="term" value="F:metal ion binding"/>
    <property type="evidence" value="ECO:0007669"/>
    <property type="project" value="InterPro"/>
</dbReference>
<organism evidence="3 4">
    <name type="scientific">Natronincola ferrireducens</name>
    <dbReference type="NCBI Taxonomy" id="393762"/>
    <lineage>
        <taxon>Bacteria</taxon>
        <taxon>Bacillati</taxon>
        <taxon>Bacillota</taxon>
        <taxon>Clostridia</taxon>
        <taxon>Peptostreptococcales</taxon>
        <taxon>Natronincolaceae</taxon>
        <taxon>Natronincola</taxon>
    </lineage>
</organism>
<evidence type="ECO:0000259" key="2">
    <source>
        <dbReference type="PROSITE" id="PS50975"/>
    </source>
</evidence>
<gene>
    <name evidence="3" type="ORF">SAMN05660472_01891</name>
</gene>
<sequence length="442" mass="50723">MTTKYRIIPNLRHQQCLLIHPTTAKKLGIEYRKLTYLRFGVNCVEVKIILSMEAAPGEVSLDNQIIENLKIPLFASYEIKIKPYEIVIGPYIGILVHKKEETLDKNINVYSNYLYDYEAIGGVILAFSVEGIQMKCDKIRGYIFNPQTQKWEKGIYPYPAAVFKRTGMGKTMRNHIHRVIGDAIFNEYILNKWETYDWLSNFAEIKPYLPDSRIYNNKGDLKIYLKLYNKVYIKPIDGSQGIGIIEVVKDNEEFIVGYIKDGQTNKKQFTQENNMWDYIESFLRKGKFIVQRGIDLVHTNGRKNDFRLLIIKNNKGIWEDYGMIARYGVEGSIISNISGGGSAELGEVFLKNTLKLSEDRAYQLRKEISTIATRVGEAIDACGINCGNLGIDMGIDEKGNIWIIEVNNKDPNHTIALDAKDRQMFYGIKRANMLYAKRLAGF</sequence>
<reference evidence="3 4" key="1">
    <citation type="submission" date="2016-10" db="EMBL/GenBank/DDBJ databases">
        <authorList>
            <person name="de Groot N.N."/>
        </authorList>
    </citation>
    <scope>NUCLEOTIDE SEQUENCE [LARGE SCALE GENOMIC DNA]</scope>
    <source>
        <strain evidence="3 4">DSM 18346</strain>
    </source>
</reference>